<dbReference type="PROSITE" id="PS50975">
    <property type="entry name" value="ATP_GRASP"/>
    <property type="match status" value="1"/>
</dbReference>
<protein>
    <submittedName>
        <fullName evidence="6">Acetyl-CoA carboxylase biotin carboxylase subunit family protein</fullName>
    </submittedName>
</protein>
<dbReference type="EMBL" id="CP163444">
    <property type="protein sequence ID" value="XDQ76342.1"/>
    <property type="molecule type" value="Genomic_DNA"/>
</dbReference>
<keyword evidence="3 4" id="KW-0067">ATP-binding</keyword>
<evidence type="ECO:0000256" key="2">
    <source>
        <dbReference type="ARBA" id="ARBA00022741"/>
    </source>
</evidence>
<proteinExistence type="predicted"/>
<evidence type="ECO:0000256" key="3">
    <source>
        <dbReference type="ARBA" id="ARBA00022840"/>
    </source>
</evidence>
<name>A0AB39TBW1_9ACTN</name>
<dbReference type="Gene3D" id="3.30.470.20">
    <property type="entry name" value="ATP-grasp fold, B domain"/>
    <property type="match status" value="1"/>
</dbReference>
<dbReference type="InterPro" id="IPR052032">
    <property type="entry name" value="ATP-dep_AA_Ligase"/>
</dbReference>
<evidence type="ECO:0000259" key="5">
    <source>
        <dbReference type="PROSITE" id="PS50975"/>
    </source>
</evidence>
<dbReference type="SUPFAM" id="SSF56059">
    <property type="entry name" value="Glutathione synthetase ATP-binding domain-like"/>
    <property type="match status" value="1"/>
</dbReference>
<sequence length="414" mass="44773">MTSADRPSEPAKPSVLLINHHPYSFLLRDGRSRLPVDEADIHLLTRSRVHGGVTGLAGHPLPHVTVCPPLPQEQWRAVSRWILRTHPVTAVAAVHERAVLLAAELRTEFGLPGTGYETALRFRDKVLMKEAVRAAGTVEVPDFRPLGTAADLDRVDWSTGRKVIKARRELGAKDVHFAGTLEEARRITSGLDLSGDRYEIEDFVAGRIYHCDSVVRDGRVEFRSVGRYLANPAGYAPGGVLGTVLVTQGALVGRISELNATVLAALGFENGTTHLELFHTPDDRLVFCEVAARPPGALVPQVLQAQYGFDIVETHIRLDAGLGLSPGTSLPAGTENSGTHGFVSFYPGSAAARPIDSGRFDELGIVEHVHHGHAGDGRGGVRNSTDFLDSYVVKASDEETFHGLVARIQHAYQG</sequence>
<reference evidence="6" key="1">
    <citation type="submission" date="2024-07" db="EMBL/GenBank/DDBJ databases">
        <authorList>
            <person name="Yu S.T."/>
        </authorList>
    </citation>
    <scope>NUCLEOTIDE SEQUENCE</scope>
    <source>
        <strain evidence="6">R44</strain>
    </source>
</reference>
<dbReference type="GO" id="GO:0046872">
    <property type="term" value="F:metal ion binding"/>
    <property type="evidence" value="ECO:0007669"/>
    <property type="project" value="InterPro"/>
</dbReference>
<dbReference type="Gene3D" id="3.40.50.20">
    <property type="match status" value="1"/>
</dbReference>
<evidence type="ECO:0000313" key="6">
    <source>
        <dbReference type="EMBL" id="XDQ76342.1"/>
    </source>
</evidence>
<dbReference type="AlphaFoldDB" id="A0AB39TBW1"/>
<dbReference type="PANTHER" id="PTHR43585">
    <property type="entry name" value="FUMIPYRROLE BIOSYNTHESIS PROTEIN C"/>
    <property type="match status" value="1"/>
</dbReference>
<evidence type="ECO:0000256" key="4">
    <source>
        <dbReference type="PROSITE-ProRule" id="PRU00409"/>
    </source>
</evidence>
<dbReference type="PANTHER" id="PTHR43585:SF2">
    <property type="entry name" value="ATP-GRASP ENZYME FSQD"/>
    <property type="match status" value="1"/>
</dbReference>
<keyword evidence="2 4" id="KW-0547">Nucleotide-binding</keyword>
<gene>
    <name evidence="6" type="ORF">AB5J54_40085</name>
</gene>
<dbReference type="GO" id="GO:0016874">
    <property type="term" value="F:ligase activity"/>
    <property type="evidence" value="ECO:0007669"/>
    <property type="project" value="UniProtKB-KW"/>
</dbReference>
<feature type="domain" description="ATP-grasp" evidence="5">
    <location>
        <begin position="130"/>
        <end position="320"/>
    </location>
</feature>
<dbReference type="RefSeq" id="WP_369148938.1">
    <property type="nucleotide sequence ID" value="NZ_CP163444.1"/>
</dbReference>
<dbReference type="GO" id="GO:0005524">
    <property type="term" value="F:ATP binding"/>
    <property type="evidence" value="ECO:0007669"/>
    <property type="project" value="UniProtKB-UniRule"/>
</dbReference>
<organism evidence="6">
    <name type="scientific">Streptomyces sp. R44</name>
    <dbReference type="NCBI Taxonomy" id="3238633"/>
    <lineage>
        <taxon>Bacteria</taxon>
        <taxon>Bacillati</taxon>
        <taxon>Actinomycetota</taxon>
        <taxon>Actinomycetes</taxon>
        <taxon>Kitasatosporales</taxon>
        <taxon>Streptomycetaceae</taxon>
        <taxon>Streptomyces</taxon>
    </lineage>
</organism>
<keyword evidence="1" id="KW-0436">Ligase</keyword>
<accession>A0AB39TBW1</accession>
<dbReference type="InterPro" id="IPR011761">
    <property type="entry name" value="ATP-grasp"/>
</dbReference>
<evidence type="ECO:0000256" key="1">
    <source>
        <dbReference type="ARBA" id="ARBA00022598"/>
    </source>
</evidence>